<proteinExistence type="inferred from homology"/>
<dbReference type="RefSeq" id="WP_184088436.1">
    <property type="nucleotide sequence ID" value="NZ_AP023367.1"/>
</dbReference>
<dbReference type="CDD" id="cd06261">
    <property type="entry name" value="TM_PBP2"/>
    <property type="match status" value="1"/>
</dbReference>
<gene>
    <name evidence="8" type="ORF">acsn021_26230</name>
</gene>
<dbReference type="Gene3D" id="1.10.3720.10">
    <property type="entry name" value="MetI-like"/>
    <property type="match status" value="1"/>
</dbReference>
<dbReference type="SUPFAM" id="SSF161098">
    <property type="entry name" value="MetI-like"/>
    <property type="match status" value="1"/>
</dbReference>
<keyword evidence="6 7" id="KW-0472">Membrane</keyword>
<accession>A0A6S6QWQ8</accession>
<feature type="transmembrane region" description="Helical" evidence="7">
    <location>
        <begin position="189"/>
        <end position="211"/>
    </location>
</feature>
<feature type="transmembrane region" description="Helical" evidence="7">
    <location>
        <begin position="149"/>
        <end position="167"/>
    </location>
</feature>
<dbReference type="KEGG" id="acel:acsn021_26230"/>
<feature type="transmembrane region" description="Helical" evidence="7">
    <location>
        <begin position="117"/>
        <end position="137"/>
    </location>
</feature>
<protein>
    <submittedName>
        <fullName evidence="8">Sugar ABC transporter permease</fullName>
    </submittedName>
</protein>
<keyword evidence="3" id="KW-1003">Cell membrane</keyword>
<dbReference type="PANTHER" id="PTHR43744:SF9">
    <property type="entry name" value="POLYGALACTURONAN_RHAMNOGALACTURONAN TRANSPORT SYSTEM PERMEASE PROTEIN YTCP"/>
    <property type="match status" value="1"/>
</dbReference>
<dbReference type="Pfam" id="PF00528">
    <property type="entry name" value="BPD_transp_1"/>
    <property type="match status" value="1"/>
</dbReference>
<dbReference type="AlphaFoldDB" id="A0A6S6QWQ8"/>
<evidence type="ECO:0000256" key="2">
    <source>
        <dbReference type="ARBA" id="ARBA00022448"/>
    </source>
</evidence>
<dbReference type="InterPro" id="IPR035906">
    <property type="entry name" value="MetI-like_sf"/>
</dbReference>
<dbReference type="Proteomes" id="UP000515561">
    <property type="component" value="Chromosome"/>
</dbReference>
<reference evidence="8 9" key="1">
    <citation type="journal article" date="2016" name="Int. J. Syst. Evol. Microbiol.">
        <title>Descriptions of Anaerotaenia torta gen. nov., sp. nov. and Anaerocolumna cellulosilytica gen. nov., sp. nov. isolated from a methanogenic reactor of cattle waste.</title>
        <authorList>
            <person name="Uek A."/>
            <person name="Ohtaki Y."/>
            <person name="Kaku N."/>
            <person name="Ueki K."/>
        </authorList>
    </citation>
    <scope>NUCLEOTIDE SEQUENCE [LARGE SCALE GENOMIC DNA]</scope>
    <source>
        <strain evidence="8 9">SN021</strain>
    </source>
</reference>
<evidence type="ECO:0000313" key="8">
    <source>
        <dbReference type="EMBL" id="BCJ95054.1"/>
    </source>
</evidence>
<evidence type="ECO:0000256" key="6">
    <source>
        <dbReference type="ARBA" id="ARBA00023136"/>
    </source>
</evidence>
<evidence type="ECO:0000256" key="3">
    <source>
        <dbReference type="ARBA" id="ARBA00022475"/>
    </source>
</evidence>
<keyword evidence="9" id="KW-1185">Reference proteome</keyword>
<keyword evidence="2 7" id="KW-0813">Transport</keyword>
<evidence type="ECO:0000256" key="7">
    <source>
        <dbReference type="RuleBase" id="RU363032"/>
    </source>
</evidence>
<feature type="transmembrane region" description="Helical" evidence="7">
    <location>
        <begin position="20"/>
        <end position="40"/>
    </location>
</feature>
<dbReference type="EMBL" id="AP023367">
    <property type="protein sequence ID" value="BCJ95054.1"/>
    <property type="molecule type" value="Genomic_DNA"/>
</dbReference>
<evidence type="ECO:0000256" key="4">
    <source>
        <dbReference type="ARBA" id="ARBA00022692"/>
    </source>
</evidence>
<feature type="transmembrane region" description="Helical" evidence="7">
    <location>
        <begin position="84"/>
        <end position="105"/>
    </location>
</feature>
<dbReference type="PROSITE" id="PS50928">
    <property type="entry name" value="ABC_TM1"/>
    <property type="match status" value="1"/>
</dbReference>
<evidence type="ECO:0000256" key="5">
    <source>
        <dbReference type="ARBA" id="ARBA00022989"/>
    </source>
</evidence>
<comment type="similarity">
    <text evidence="7">Belongs to the binding-protein-dependent transport system permease family.</text>
</comment>
<keyword evidence="4 7" id="KW-0812">Transmembrane</keyword>
<dbReference type="GO" id="GO:0055085">
    <property type="term" value="P:transmembrane transport"/>
    <property type="evidence" value="ECO:0007669"/>
    <property type="project" value="InterPro"/>
</dbReference>
<comment type="subcellular location">
    <subcellularLocation>
        <location evidence="1 7">Cell membrane</location>
        <topology evidence="1 7">Multi-pass membrane protein</topology>
    </subcellularLocation>
</comment>
<dbReference type="GO" id="GO:0005886">
    <property type="term" value="C:plasma membrane"/>
    <property type="evidence" value="ECO:0007669"/>
    <property type="project" value="UniProtKB-SubCell"/>
</dbReference>
<dbReference type="InterPro" id="IPR000515">
    <property type="entry name" value="MetI-like"/>
</dbReference>
<feature type="transmembrane region" description="Helical" evidence="7">
    <location>
        <begin position="269"/>
        <end position="289"/>
    </location>
</feature>
<sequence>MKKRKQKTKRTRADLIYDIVLFVVLTSIFIIVAYPLYFIVISSISDPKAVAGGQVVFWPVGLSIKGYTEVFKNSKVITGFLNSVFYTFCGVLINLVVTLPTAYALSRDKFSGKKFVTFFYMLTMFVSGGMIPTYLVVKNLHLLDSMWSLILPGALGVYNMIVARTFFKANISQELYEAAEIDGCGQTQFFFKIALPLSSAIIAIMVLYYGVGHWNSYFSALLYIKTDVKFPLQLVLRSILVQNESQLAQTVATAAQQAALEEKRQLTELMKYSLIIVSSIPVLILYPLVQKHFVKGVMIGSVKG</sequence>
<dbReference type="PANTHER" id="PTHR43744">
    <property type="entry name" value="ABC TRANSPORTER PERMEASE PROTEIN MG189-RELATED-RELATED"/>
    <property type="match status" value="1"/>
</dbReference>
<evidence type="ECO:0000313" key="9">
    <source>
        <dbReference type="Proteomes" id="UP000515561"/>
    </source>
</evidence>
<keyword evidence="5 7" id="KW-1133">Transmembrane helix</keyword>
<name>A0A6S6QWQ8_9FIRM</name>
<evidence type="ECO:0000256" key="1">
    <source>
        <dbReference type="ARBA" id="ARBA00004651"/>
    </source>
</evidence>
<organism evidence="8 9">
    <name type="scientific">Anaerocolumna cellulosilytica</name>
    <dbReference type="NCBI Taxonomy" id="433286"/>
    <lineage>
        <taxon>Bacteria</taxon>
        <taxon>Bacillati</taxon>
        <taxon>Bacillota</taxon>
        <taxon>Clostridia</taxon>
        <taxon>Lachnospirales</taxon>
        <taxon>Lachnospiraceae</taxon>
        <taxon>Anaerocolumna</taxon>
    </lineage>
</organism>